<comment type="caution">
    <text evidence="1">The sequence shown here is derived from an EMBL/GenBank/DDBJ whole genome shotgun (WGS) entry which is preliminary data.</text>
</comment>
<sequence length="106" mass="11791">SKLCSREFPASRVKQFPKGRTTGHITVVTAVTVHFGRRIEQAAPPNSYGDQLKIIFCSQSFLQTSSPDNFFSARFTYEENVMEAGRPLIDFVPSKCYVVSSFGSSC</sequence>
<dbReference type="EMBL" id="JAHRIP010057085">
    <property type="protein sequence ID" value="MEQ2302865.1"/>
    <property type="molecule type" value="Genomic_DNA"/>
</dbReference>
<gene>
    <name evidence="1" type="ORF">AMECASPLE_011053</name>
</gene>
<evidence type="ECO:0000313" key="2">
    <source>
        <dbReference type="Proteomes" id="UP001469553"/>
    </source>
</evidence>
<name>A0ABV0ZAG1_9TELE</name>
<evidence type="ECO:0000313" key="1">
    <source>
        <dbReference type="EMBL" id="MEQ2302865.1"/>
    </source>
</evidence>
<feature type="non-terminal residue" evidence="1">
    <location>
        <position position="1"/>
    </location>
</feature>
<proteinExistence type="predicted"/>
<reference evidence="1 2" key="1">
    <citation type="submission" date="2021-06" db="EMBL/GenBank/DDBJ databases">
        <authorList>
            <person name="Palmer J.M."/>
        </authorList>
    </citation>
    <scope>NUCLEOTIDE SEQUENCE [LARGE SCALE GENOMIC DNA]</scope>
    <source>
        <strain evidence="1 2">AS_MEX2019</strain>
        <tissue evidence="1">Muscle</tissue>
    </source>
</reference>
<keyword evidence="2" id="KW-1185">Reference proteome</keyword>
<accession>A0ABV0ZAG1</accession>
<protein>
    <submittedName>
        <fullName evidence="1">Uncharacterized protein</fullName>
    </submittedName>
</protein>
<dbReference type="Proteomes" id="UP001469553">
    <property type="component" value="Unassembled WGS sequence"/>
</dbReference>
<organism evidence="1 2">
    <name type="scientific">Ameca splendens</name>
    <dbReference type="NCBI Taxonomy" id="208324"/>
    <lineage>
        <taxon>Eukaryota</taxon>
        <taxon>Metazoa</taxon>
        <taxon>Chordata</taxon>
        <taxon>Craniata</taxon>
        <taxon>Vertebrata</taxon>
        <taxon>Euteleostomi</taxon>
        <taxon>Actinopterygii</taxon>
        <taxon>Neopterygii</taxon>
        <taxon>Teleostei</taxon>
        <taxon>Neoteleostei</taxon>
        <taxon>Acanthomorphata</taxon>
        <taxon>Ovalentaria</taxon>
        <taxon>Atherinomorphae</taxon>
        <taxon>Cyprinodontiformes</taxon>
        <taxon>Goodeidae</taxon>
        <taxon>Ameca</taxon>
    </lineage>
</organism>